<evidence type="ECO:0000313" key="2">
    <source>
        <dbReference type="Proteomes" id="UP001066276"/>
    </source>
</evidence>
<reference evidence="1" key="1">
    <citation type="journal article" date="2022" name="bioRxiv">
        <title>Sequencing and chromosome-scale assembly of the giantPleurodeles waltlgenome.</title>
        <authorList>
            <person name="Brown T."/>
            <person name="Elewa A."/>
            <person name="Iarovenko S."/>
            <person name="Subramanian E."/>
            <person name="Araus A.J."/>
            <person name="Petzold A."/>
            <person name="Susuki M."/>
            <person name="Suzuki K.-i.T."/>
            <person name="Hayashi T."/>
            <person name="Toyoda A."/>
            <person name="Oliveira C."/>
            <person name="Osipova E."/>
            <person name="Leigh N.D."/>
            <person name="Simon A."/>
            <person name="Yun M.H."/>
        </authorList>
    </citation>
    <scope>NUCLEOTIDE SEQUENCE</scope>
    <source>
        <strain evidence="1">20211129_DDA</strain>
        <tissue evidence="1">Liver</tissue>
    </source>
</reference>
<protein>
    <submittedName>
        <fullName evidence="1">Uncharacterized protein</fullName>
    </submittedName>
</protein>
<gene>
    <name evidence="1" type="ORF">NDU88_004539</name>
</gene>
<comment type="caution">
    <text evidence="1">The sequence shown here is derived from an EMBL/GenBank/DDBJ whole genome shotgun (WGS) entry which is preliminary data.</text>
</comment>
<sequence>MARDHAIKRGETILLDLYLMESGIGSAYCGAAKPAIRLDDLSVVWMAQGYLGVDTWYGWADCRVGLAPETLGSHCCPPQREQGQNRCQQTLVT</sequence>
<dbReference type="AlphaFoldDB" id="A0AAV7LPK7"/>
<dbReference type="Proteomes" id="UP001066276">
    <property type="component" value="Chromosome 11"/>
</dbReference>
<organism evidence="1 2">
    <name type="scientific">Pleurodeles waltl</name>
    <name type="common">Iberian ribbed newt</name>
    <dbReference type="NCBI Taxonomy" id="8319"/>
    <lineage>
        <taxon>Eukaryota</taxon>
        <taxon>Metazoa</taxon>
        <taxon>Chordata</taxon>
        <taxon>Craniata</taxon>
        <taxon>Vertebrata</taxon>
        <taxon>Euteleostomi</taxon>
        <taxon>Amphibia</taxon>
        <taxon>Batrachia</taxon>
        <taxon>Caudata</taxon>
        <taxon>Salamandroidea</taxon>
        <taxon>Salamandridae</taxon>
        <taxon>Pleurodelinae</taxon>
        <taxon>Pleurodeles</taxon>
    </lineage>
</organism>
<evidence type="ECO:0000313" key="1">
    <source>
        <dbReference type="EMBL" id="KAJ1091413.1"/>
    </source>
</evidence>
<name>A0AAV7LPK7_PLEWA</name>
<proteinExistence type="predicted"/>
<keyword evidence="2" id="KW-1185">Reference proteome</keyword>
<dbReference type="EMBL" id="JANPWB010000015">
    <property type="protein sequence ID" value="KAJ1091413.1"/>
    <property type="molecule type" value="Genomic_DNA"/>
</dbReference>
<accession>A0AAV7LPK7</accession>